<reference evidence="1" key="1">
    <citation type="submission" date="2020-03" db="EMBL/GenBank/DDBJ databases">
        <title>The deep terrestrial virosphere.</title>
        <authorList>
            <person name="Holmfeldt K."/>
            <person name="Nilsson E."/>
            <person name="Simone D."/>
            <person name="Lopez-Fernandez M."/>
            <person name="Wu X."/>
            <person name="de Brujin I."/>
            <person name="Lundin D."/>
            <person name="Andersson A."/>
            <person name="Bertilsson S."/>
            <person name="Dopson M."/>
        </authorList>
    </citation>
    <scope>NUCLEOTIDE SEQUENCE</scope>
    <source>
        <strain evidence="1">MM415B02183</strain>
    </source>
</reference>
<organism evidence="1">
    <name type="scientific">viral metagenome</name>
    <dbReference type="NCBI Taxonomy" id="1070528"/>
    <lineage>
        <taxon>unclassified sequences</taxon>
        <taxon>metagenomes</taxon>
        <taxon>organismal metagenomes</taxon>
    </lineage>
</organism>
<dbReference type="AlphaFoldDB" id="A0A6M3KW56"/>
<dbReference type="Gene3D" id="3.90.1720.10">
    <property type="entry name" value="endopeptidase domain like (from Nostoc punctiforme)"/>
    <property type="match status" value="1"/>
</dbReference>
<gene>
    <name evidence="1" type="ORF">MM415B02183_0005</name>
</gene>
<name>A0A6M3KW56_9ZZZZ</name>
<dbReference type="InterPro" id="IPR038765">
    <property type="entry name" value="Papain-like_cys_pep_sf"/>
</dbReference>
<accession>A0A6M3KW56</accession>
<proteinExistence type="predicted"/>
<dbReference type="EMBL" id="MT142590">
    <property type="protein sequence ID" value="QJA85704.1"/>
    <property type="molecule type" value="Genomic_DNA"/>
</dbReference>
<dbReference type="SUPFAM" id="SSF54001">
    <property type="entry name" value="Cysteine proteinases"/>
    <property type="match status" value="1"/>
</dbReference>
<protein>
    <recommendedName>
        <fullName evidence="2">Peptidase</fullName>
    </recommendedName>
</protein>
<sequence>MECKVVMMGIKAGDILGFSGNGWLSFGINLLTYGIPYYNISHVGIVADVDDEDFPGLNKKPGFWTRHPTGLFLFESLVFPDPPCLFLLTGAPGVRASNIDESINRSRGRVWHYPCRHNLRPLHSRRLTRFLVDQLGKGYDKIGAFRAAGVGFSWLESLLRKEDLSSLFCSELCAAAYKHIWVMDTDHASKWSPNSFIRYCRKENILLEPKRLK</sequence>
<evidence type="ECO:0000313" key="1">
    <source>
        <dbReference type="EMBL" id="QJA85704.1"/>
    </source>
</evidence>
<evidence type="ECO:0008006" key="2">
    <source>
        <dbReference type="Google" id="ProtNLM"/>
    </source>
</evidence>